<evidence type="ECO:0000313" key="2">
    <source>
        <dbReference type="EMBL" id="OLQ03372.1"/>
    </source>
</evidence>
<dbReference type="EMBL" id="LSRX01000238">
    <property type="protein sequence ID" value="OLQ03372.1"/>
    <property type="molecule type" value="Genomic_DNA"/>
</dbReference>
<organism evidence="2 3">
    <name type="scientific">Symbiodinium microadriaticum</name>
    <name type="common">Dinoflagellate</name>
    <name type="synonym">Zooxanthella microadriatica</name>
    <dbReference type="NCBI Taxonomy" id="2951"/>
    <lineage>
        <taxon>Eukaryota</taxon>
        <taxon>Sar</taxon>
        <taxon>Alveolata</taxon>
        <taxon>Dinophyceae</taxon>
        <taxon>Suessiales</taxon>
        <taxon>Symbiodiniaceae</taxon>
        <taxon>Symbiodinium</taxon>
    </lineage>
</organism>
<proteinExistence type="predicted"/>
<comment type="caution">
    <text evidence="2">The sequence shown here is derived from an EMBL/GenBank/DDBJ whole genome shotgun (WGS) entry which is preliminary data.</text>
</comment>
<feature type="region of interest" description="Disordered" evidence="1">
    <location>
        <begin position="1"/>
        <end position="78"/>
    </location>
</feature>
<accession>A0A1Q9E7I4</accession>
<name>A0A1Q9E7I4_SYMMI</name>
<dbReference type="OrthoDB" id="425720at2759"/>
<dbReference type="Proteomes" id="UP000186817">
    <property type="component" value="Unassembled WGS sequence"/>
</dbReference>
<evidence type="ECO:0000313" key="3">
    <source>
        <dbReference type="Proteomes" id="UP000186817"/>
    </source>
</evidence>
<keyword evidence="3" id="KW-1185">Reference proteome</keyword>
<gene>
    <name evidence="2" type="ORF">AK812_SmicGene13699</name>
</gene>
<dbReference type="AlphaFoldDB" id="A0A1Q9E7I4"/>
<reference evidence="2 3" key="1">
    <citation type="submission" date="2016-02" db="EMBL/GenBank/DDBJ databases">
        <title>Genome analysis of coral dinoflagellate symbionts highlights evolutionary adaptations to a symbiotic lifestyle.</title>
        <authorList>
            <person name="Aranda M."/>
            <person name="Li Y."/>
            <person name="Liew Y.J."/>
            <person name="Baumgarten S."/>
            <person name="Simakov O."/>
            <person name="Wilson M."/>
            <person name="Piel J."/>
            <person name="Ashoor H."/>
            <person name="Bougouffa S."/>
            <person name="Bajic V.B."/>
            <person name="Ryu T."/>
            <person name="Ravasi T."/>
            <person name="Bayer T."/>
            <person name="Micklem G."/>
            <person name="Kim H."/>
            <person name="Bhak J."/>
            <person name="Lajeunesse T.C."/>
            <person name="Voolstra C.R."/>
        </authorList>
    </citation>
    <scope>NUCLEOTIDE SEQUENCE [LARGE SCALE GENOMIC DNA]</scope>
    <source>
        <strain evidence="2 3">CCMP2467</strain>
    </source>
</reference>
<evidence type="ECO:0000256" key="1">
    <source>
        <dbReference type="SAM" id="MobiDB-lite"/>
    </source>
</evidence>
<feature type="compositionally biased region" description="Basic residues" evidence="1">
    <location>
        <begin position="56"/>
        <end position="67"/>
    </location>
</feature>
<sequence>MALKKKVSRALSSQSLGSGEPETDGAAQFLMSSAQLRLKKAMVTGDPAEPEGSGKKSAKKNKKKKRGSSSDSSSDTEGEALDDLVQIFGLLPKDLQRGEKQQRLEDLTARQLALSLANVSRCLQASDFFEIGGSAESLLAQKAKRTKRLKDKDGENDALNQASAAGLRWKKRMGQVCQLSRLAIDSTDFVCGKTPAAIQITNAKTMSAVTAILRSLAKSHKRKSKLDSDEFEGAIEKEMKVLKQGCPSFGILVFSGI</sequence>
<protein>
    <submittedName>
        <fullName evidence="2">Uncharacterized protein</fullName>
    </submittedName>
</protein>